<organism evidence="5 6">
    <name type="scientific">Ceratitis capitata</name>
    <name type="common">Mediterranean fruit fly</name>
    <name type="synonym">Tephritis capitata</name>
    <dbReference type="NCBI Taxonomy" id="7213"/>
    <lineage>
        <taxon>Eukaryota</taxon>
        <taxon>Metazoa</taxon>
        <taxon>Ecdysozoa</taxon>
        <taxon>Arthropoda</taxon>
        <taxon>Hexapoda</taxon>
        <taxon>Insecta</taxon>
        <taxon>Pterygota</taxon>
        <taxon>Neoptera</taxon>
        <taxon>Endopterygota</taxon>
        <taxon>Diptera</taxon>
        <taxon>Brachycera</taxon>
        <taxon>Muscomorpha</taxon>
        <taxon>Tephritoidea</taxon>
        <taxon>Tephritidae</taxon>
        <taxon>Ceratitis</taxon>
        <taxon>Ceratitis</taxon>
    </lineage>
</organism>
<comment type="caution">
    <text evidence="5">The sequence shown here is derived from an EMBL/GenBank/DDBJ whole genome shotgun (WGS) entry which is preliminary data.</text>
</comment>
<dbReference type="PANTHER" id="PTHR19960:SF7">
    <property type="entry name" value="TEKTIN"/>
    <property type="match status" value="1"/>
</dbReference>
<evidence type="ECO:0000256" key="1">
    <source>
        <dbReference type="ARBA" id="ARBA00007209"/>
    </source>
</evidence>
<keyword evidence="3" id="KW-0966">Cell projection</keyword>
<comment type="similarity">
    <text evidence="1 3">Belongs to the tektin family.</text>
</comment>
<dbReference type="AlphaFoldDB" id="A0A811UXU0"/>
<feature type="coiled-coil region" evidence="4">
    <location>
        <begin position="305"/>
        <end position="391"/>
    </location>
</feature>
<protein>
    <recommendedName>
        <fullName evidence="3">Tektin</fullName>
    </recommendedName>
</protein>
<dbReference type="InterPro" id="IPR048256">
    <property type="entry name" value="Tektin-like"/>
</dbReference>
<accession>A0A811UXU0</accession>
<dbReference type="Pfam" id="PF03148">
    <property type="entry name" value="Tektin"/>
    <property type="match status" value="1"/>
</dbReference>
<dbReference type="GO" id="GO:0015630">
    <property type="term" value="C:microtubule cytoskeleton"/>
    <property type="evidence" value="ECO:0007669"/>
    <property type="project" value="UniProtKB-UniRule"/>
</dbReference>
<name>A0A811UXU0_CERCA</name>
<feature type="coiled-coil region" evidence="4">
    <location>
        <begin position="97"/>
        <end position="124"/>
    </location>
</feature>
<dbReference type="OrthoDB" id="440745at2759"/>
<sequence>MTVEDGAKRVSNNFEFHIFYYNRVITLEKPLQHLALSDWNARVNQLRNVADARRSDAFTIRHSSRTLRNETRIEGDWTNYETNEALADRIAELARWRETIARTFERIVREMKMLEEEKASTERELDAMQTPISVIAECLTMRDCRLGSELTYDEADTEIKNELTIVENNQRLLADQCQKAWEKLSRLEEVKFKLGLEVGNKTEAEELDVAQLDLNKFAANITYKPDPTRNPKNCCTYQGWLEHTKNVKQMAENELADTYAIREALFVCREKARNMLITQQERAEHSIRKRIFETQRARNELQWQQMKMKEEMEKAVCEIKTLEQALRDKTDGLKLAETRLENRAQRSGMELCLDEAHEQLCLEVQKLQAIRRRLMEKIDESKANYNLLEEHAQKIDIDLENKQHSLMTDIRALDLRQRLKGGEFGQKQTSPTTQTDRNIVLTQMEQEIPKN</sequence>
<evidence type="ECO:0000313" key="5">
    <source>
        <dbReference type="EMBL" id="CAD7003504.1"/>
    </source>
</evidence>
<keyword evidence="6" id="KW-1185">Reference proteome</keyword>
<dbReference type="GO" id="GO:0005930">
    <property type="term" value="C:axoneme"/>
    <property type="evidence" value="ECO:0007669"/>
    <property type="project" value="UniProtKB-SubCell"/>
</dbReference>
<dbReference type="PRINTS" id="PR00511">
    <property type="entry name" value="TEKTIN"/>
</dbReference>
<comment type="subcellular location">
    <subcellularLocation>
        <location evidence="3">Cytoplasm</location>
        <location evidence="3">Cytoskeleton</location>
        <location evidence="3">Cilium axoneme</location>
    </subcellularLocation>
</comment>
<dbReference type="GO" id="GO:0060271">
    <property type="term" value="P:cilium assembly"/>
    <property type="evidence" value="ECO:0007669"/>
    <property type="project" value="UniProtKB-UniRule"/>
</dbReference>
<evidence type="ECO:0000256" key="2">
    <source>
        <dbReference type="ARBA" id="ARBA00022490"/>
    </source>
</evidence>
<keyword evidence="3" id="KW-0282">Flagellum</keyword>
<proteinExistence type="inferred from homology"/>
<dbReference type="GO" id="GO:0060294">
    <property type="term" value="P:cilium movement involved in cell motility"/>
    <property type="evidence" value="ECO:0007669"/>
    <property type="project" value="UniProtKB-UniRule"/>
</dbReference>
<keyword evidence="4" id="KW-0175">Coiled coil</keyword>
<dbReference type="InterPro" id="IPR000435">
    <property type="entry name" value="Tektins"/>
</dbReference>
<reference evidence="5" key="1">
    <citation type="submission" date="2020-11" db="EMBL/GenBank/DDBJ databases">
        <authorList>
            <person name="Whitehead M."/>
        </authorList>
    </citation>
    <scope>NUCLEOTIDE SEQUENCE</scope>
    <source>
        <strain evidence="5">EGII</strain>
    </source>
</reference>
<dbReference type="PANTHER" id="PTHR19960">
    <property type="entry name" value="TEKTIN"/>
    <property type="match status" value="1"/>
</dbReference>
<evidence type="ECO:0000256" key="3">
    <source>
        <dbReference type="RuleBase" id="RU367040"/>
    </source>
</evidence>
<evidence type="ECO:0000256" key="4">
    <source>
        <dbReference type="SAM" id="Coils"/>
    </source>
</evidence>
<dbReference type="Proteomes" id="UP000606786">
    <property type="component" value="Unassembled WGS sequence"/>
</dbReference>
<dbReference type="GO" id="GO:0005634">
    <property type="term" value="C:nucleus"/>
    <property type="evidence" value="ECO:0007669"/>
    <property type="project" value="TreeGrafter"/>
</dbReference>
<dbReference type="EMBL" id="CAJHJT010000034">
    <property type="protein sequence ID" value="CAD7003504.1"/>
    <property type="molecule type" value="Genomic_DNA"/>
</dbReference>
<gene>
    <name evidence="5" type="ORF">CCAP1982_LOCUS11954</name>
</gene>
<keyword evidence="2" id="KW-0963">Cytoplasm</keyword>
<keyword evidence="3" id="KW-0969">Cilium</keyword>
<evidence type="ECO:0000313" key="6">
    <source>
        <dbReference type="Proteomes" id="UP000606786"/>
    </source>
</evidence>